<dbReference type="EMBL" id="JAWXYB010000018">
    <property type="protein sequence ID" value="MDX5929981.1"/>
    <property type="molecule type" value="Genomic_DNA"/>
</dbReference>
<evidence type="ECO:0000313" key="2">
    <source>
        <dbReference type="EMBL" id="MDX5929981.1"/>
    </source>
</evidence>
<accession>A0AAW9DLS8</accession>
<evidence type="ECO:0000313" key="3">
    <source>
        <dbReference type="Proteomes" id="UP001279553"/>
    </source>
</evidence>
<gene>
    <name evidence="2" type="ORF">SIL87_04280</name>
</gene>
<feature type="domain" description="YjiS-like" evidence="1">
    <location>
        <begin position="54"/>
        <end position="80"/>
    </location>
</feature>
<protein>
    <submittedName>
        <fullName evidence="2">DUF1127 domain-containing protein</fullName>
    </submittedName>
</protein>
<name>A0AAW9DLS8_ACIAO</name>
<proteinExistence type="predicted"/>
<dbReference type="InterPro" id="IPR009506">
    <property type="entry name" value="YjiS-like"/>
</dbReference>
<keyword evidence="3" id="KW-1185">Reference proteome</keyword>
<dbReference type="RefSeq" id="WP_319612956.1">
    <property type="nucleotide sequence ID" value="NZ_JAWXYB010000018.1"/>
</dbReference>
<reference evidence="2 3" key="1">
    <citation type="submission" date="2023-11" db="EMBL/GenBank/DDBJ databases">
        <title>MicrobeMod: A computational toolkit for identifying prokaryotic methylation and restriction-modification with nanopore sequencing.</title>
        <authorList>
            <person name="Crits-Christoph A."/>
            <person name="Kang S.C."/>
            <person name="Lee H."/>
            <person name="Ostrov N."/>
        </authorList>
    </citation>
    <scope>NUCLEOTIDE SEQUENCE [LARGE SCALE GENOMIC DNA]</scope>
    <source>
        <strain evidence="2 3">DSMZ 700</strain>
    </source>
</reference>
<dbReference type="Pfam" id="PF06568">
    <property type="entry name" value="YjiS-like"/>
    <property type="match status" value="1"/>
</dbReference>
<evidence type="ECO:0000259" key="1">
    <source>
        <dbReference type="Pfam" id="PF06568"/>
    </source>
</evidence>
<sequence>MATSTSTSTKLASPVAHAIASQNAAIDAALRDNFNRTVAMFDRVRDYFVQLSTARAAFRELSQLNDRELADLGIARSDIRNVVRGKFPTRV</sequence>
<dbReference type="AlphaFoldDB" id="A0AAW9DLS8"/>
<organism evidence="2 3">
    <name type="scientific">Acidiphilium acidophilum</name>
    <name type="common">Thiobacillus acidophilus</name>
    <dbReference type="NCBI Taxonomy" id="76588"/>
    <lineage>
        <taxon>Bacteria</taxon>
        <taxon>Pseudomonadati</taxon>
        <taxon>Pseudomonadota</taxon>
        <taxon>Alphaproteobacteria</taxon>
        <taxon>Acetobacterales</taxon>
        <taxon>Acidocellaceae</taxon>
        <taxon>Acidiphilium</taxon>
    </lineage>
</organism>
<dbReference type="Proteomes" id="UP001279553">
    <property type="component" value="Unassembled WGS sequence"/>
</dbReference>
<comment type="caution">
    <text evidence="2">The sequence shown here is derived from an EMBL/GenBank/DDBJ whole genome shotgun (WGS) entry which is preliminary data.</text>
</comment>